<reference evidence="3" key="1">
    <citation type="submission" date="2017-01" db="EMBL/GenBank/DDBJ databases">
        <authorList>
            <person name="Wang Y."/>
            <person name="White M."/>
            <person name="Kvist S."/>
            <person name="Moncalvo J.-M."/>
        </authorList>
    </citation>
    <scope>NUCLEOTIDE SEQUENCE [LARGE SCALE GENOMIC DNA]</scope>
    <source>
        <strain evidence="3">ID-206-W2</strain>
    </source>
</reference>
<dbReference type="Proteomes" id="UP000187429">
    <property type="component" value="Unassembled WGS sequence"/>
</dbReference>
<dbReference type="EMBL" id="LSSM01006076">
    <property type="protein sequence ID" value="OMJ11423.1"/>
    <property type="molecule type" value="Genomic_DNA"/>
</dbReference>
<proteinExistence type="predicted"/>
<dbReference type="AlphaFoldDB" id="A0A1R1X9W1"/>
<evidence type="ECO:0000313" key="3">
    <source>
        <dbReference type="Proteomes" id="UP000187429"/>
    </source>
</evidence>
<feature type="region of interest" description="Disordered" evidence="1">
    <location>
        <begin position="18"/>
        <end position="39"/>
    </location>
</feature>
<feature type="non-terminal residue" evidence="2">
    <location>
        <position position="39"/>
    </location>
</feature>
<accession>A0A1R1X9W1</accession>
<name>A0A1R1X9W1_9FUNG</name>
<evidence type="ECO:0000313" key="2">
    <source>
        <dbReference type="EMBL" id="OMJ11423.1"/>
    </source>
</evidence>
<sequence>MYLNHDKTSGIVARLTKFPPKIPKNASTSGEKTDATSND</sequence>
<comment type="caution">
    <text evidence="2">The sequence shown here is derived from an EMBL/GenBank/DDBJ whole genome shotgun (WGS) entry which is preliminary data.</text>
</comment>
<gene>
    <name evidence="2" type="ORF">AYI69_g9835</name>
</gene>
<organism evidence="2 3">
    <name type="scientific">Smittium culicis</name>
    <dbReference type="NCBI Taxonomy" id="133412"/>
    <lineage>
        <taxon>Eukaryota</taxon>
        <taxon>Fungi</taxon>
        <taxon>Fungi incertae sedis</taxon>
        <taxon>Zoopagomycota</taxon>
        <taxon>Kickxellomycotina</taxon>
        <taxon>Harpellomycetes</taxon>
        <taxon>Harpellales</taxon>
        <taxon>Legeriomycetaceae</taxon>
        <taxon>Smittium</taxon>
    </lineage>
</organism>
<evidence type="ECO:0000256" key="1">
    <source>
        <dbReference type="SAM" id="MobiDB-lite"/>
    </source>
</evidence>
<keyword evidence="3" id="KW-1185">Reference proteome</keyword>
<protein>
    <submittedName>
        <fullName evidence="2">Uncharacterized protein</fullName>
    </submittedName>
</protein>
<feature type="compositionally biased region" description="Polar residues" evidence="1">
    <location>
        <begin position="25"/>
        <end position="39"/>
    </location>
</feature>